<proteinExistence type="predicted"/>
<dbReference type="Proteomes" id="UP000478417">
    <property type="component" value="Unassembled WGS sequence"/>
</dbReference>
<keyword evidence="2" id="KW-1185">Reference proteome</keyword>
<protein>
    <submittedName>
        <fullName evidence="1">Uncharacterized protein</fullName>
    </submittedName>
</protein>
<dbReference type="RefSeq" id="WP_163961618.1">
    <property type="nucleotide sequence ID" value="NZ_JAAGNX010000001.1"/>
</dbReference>
<name>A0A6B2LYA7_9BACT</name>
<comment type="caution">
    <text evidence="1">The sequence shown here is derived from an EMBL/GenBank/DDBJ whole genome shotgun (WGS) entry which is preliminary data.</text>
</comment>
<evidence type="ECO:0000313" key="2">
    <source>
        <dbReference type="Proteomes" id="UP000478417"/>
    </source>
</evidence>
<evidence type="ECO:0000313" key="1">
    <source>
        <dbReference type="EMBL" id="NDV61049.1"/>
    </source>
</evidence>
<reference evidence="1 2" key="1">
    <citation type="submission" date="2020-02" db="EMBL/GenBank/DDBJ databases">
        <title>Albibacoteraceae fam. nov., the first described family within the subdivision 4 Verrucomicrobia.</title>
        <authorList>
            <person name="Xi F."/>
        </authorList>
    </citation>
    <scope>NUCLEOTIDE SEQUENCE [LARGE SCALE GENOMIC DNA]</scope>
    <source>
        <strain evidence="1 2">CK1056</strain>
    </source>
</reference>
<accession>A0A6B2LYA7</accession>
<dbReference type="EMBL" id="JAAGNX010000001">
    <property type="protein sequence ID" value="NDV61049.1"/>
    <property type="molecule type" value="Genomic_DNA"/>
</dbReference>
<sequence length="172" mass="19845">MSSPRKSTDSKNSPERDLGEDLARLHCLQALFPDWTGDDVFLLRQMKDSIEESIRQQPDTPDTYEVFSELATCLRGSSGTSVPASYAFIRIDFSNRTWDPLFAQQEIARELKKHAGTEQIFLLVKNLRQALFPAAKYKTRLRESAYLEATRFIDELTRHWSTSSSRIHLLYL</sequence>
<dbReference type="AlphaFoldDB" id="A0A6B2LYA7"/>
<organism evidence="1 2">
    <name type="scientific">Oceanipulchritudo coccoides</name>
    <dbReference type="NCBI Taxonomy" id="2706888"/>
    <lineage>
        <taxon>Bacteria</taxon>
        <taxon>Pseudomonadati</taxon>
        <taxon>Verrucomicrobiota</taxon>
        <taxon>Opitutia</taxon>
        <taxon>Puniceicoccales</taxon>
        <taxon>Oceanipulchritudinaceae</taxon>
        <taxon>Oceanipulchritudo</taxon>
    </lineage>
</organism>
<gene>
    <name evidence="1" type="ORF">G0Q06_01150</name>
</gene>